<evidence type="ECO:0000313" key="3">
    <source>
        <dbReference type="Proteomes" id="UP000001340"/>
    </source>
</evidence>
<dbReference type="Proteomes" id="UP000001340">
    <property type="component" value="Unassembled WGS sequence"/>
</dbReference>
<protein>
    <submittedName>
        <fullName evidence="2">Uncharacterized protein</fullName>
    </submittedName>
</protein>
<dbReference type="AlphaFoldDB" id="A0A0E2DAN4"/>
<sequence>MKTFPEAKISEGFGAISVSGLFLTSGIVLMSWFKTGEILKVVGEFIVKARGGSST</sequence>
<gene>
    <name evidence="2" type="ORF">LEP1GSC105_4288</name>
</gene>
<organism evidence="2 3">
    <name type="scientific">Leptospira interrogans str. UI 12758</name>
    <dbReference type="NCBI Taxonomy" id="1049938"/>
    <lineage>
        <taxon>Bacteria</taxon>
        <taxon>Pseudomonadati</taxon>
        <taxon>Spirochaetota</taxon>
        <taxon>Spirochaetia</taxon>
        <taxon>Leptospirales</taxon>
        <taxon>Leptospiraceae</taxon>
        <taxon>Leptospira</taxon>
    </lineage>
</organism>
<evidence type="ECO:0000256" key="1">
    <source>
        <dbReference type="SAM" id="Phobius"/>
    </source>
</evidence>
<evidence type="ECO:0000313" key="2">
    <source>
        <dbReference type="EMBL" id="EKR56498.1"/>
    </source>
</evidence>
<accession>A0A0E2DAN4</accession>
<proteinExistence type="predicted"/>
<name>A0A0E2DAN4_LEPIR</name>
<keyword evidence="1" id="KW-0472">Membrane</keyword>
<feature type="transmembrane region" description="Helical" evidence="1">
    <location>
        <begin position="12"/>
        <end position="33"/>
    </location>
</feature>
<keyword evidence="1" id="KW-0812">Transmembrane</keyword>
<dbReference type="EMBL" id="AHNR02000014">
    <property type="protein sequence ID" value="EKR56498.1"/>
    <property type="molecule type" value="Genomic_DNA"/>
</dbReference>
<reference evidence="2 3" key="1">
    <citation type="submission" date="2012-10" db="EMBL/GenBank/DDBJ databases">
        <authorList>
            <person name="Harkins D.M."/>
            <person name="Durkin A.S."/>
            <person name="Brinkac L.M."/>
            <person name="Haft D.H."/>
            <person name="Selengut J.D."/>
            <person name="Sanka R."/>
            <person name="DePew J."/>
            <person name="Purushe J."/>
            <person name="Chanthongthip A."/>
            <person name="Lattana O."/>
            <person name="Phetsouvanh R."/>
            <person name="Newton P.N."/>
            <person name="Vinetz J.M."/>
            <person name="Sutton G.G."/>
            <person name="Nierman W.C."/>
            <person name="Fouts D.E."/>
        </authorList>
    </citation>
    <scope>NUCLEOTIDE SEQUENCE [LARGE SCALE GENOMIC DNA]</scope>
    <source>
        <strain evidence="2 3">UI 12758</strain>
    </source>
</reference>
<keyword evidence="1" id="KW-1133">Transmembrane helix</keyword>
<comment type="caution">
    <text evidence="2">The sequence shown here is derived from an EMBL/GenBank/DDBJ whole genome shotgun (WGS) entry which is preliminary data.</text>
</comment>